<evidence type="ECO:0000313" key="3">
    <source>
        <dbReference type="Proteomes" id="UP000319257"/>
    </source>
</evidence>
<dbReference type="STRING" id="1093900.A0A507AG75"/>
<dbReference type="EMBL" id="SKBQ01000075">
    <property type="protein sequence ID" value="TPX08695.1"/>
    <property type="molecule type" value="Genomic_DNA"/>
</dbReference>
<reference evidence="2 3" key="1">
    <citation type="submission" date="2019-06" db="EMBL/GenBank/DDBJ databases">
        <title>Draft genome sequence of the filamentous fungus Phialemoniopsis curvata isolated from diesel fuel.</title>
        <authorList>
            <person name="Varaljay V.A."/>
            <person name="Lyon W.J."/>
            <person name="Crouch A.L."/>
            <person name="Drake C.E."/>
            <person name="Hollomon J.M."/>
            <person name="Nadeau L.J."/>
            <person name="Nunn H.S."/>
            <person name="Stevenson B.S."/>
            <person name="Bojanowski C.L."/>
            <person name="Crookes-Goodson W.J."/>
        </authorList>
    </citation>
    <scope>NUCLEOTIDE SEQUENCE [LARGE SCALE GENOMIC DNA]</scope>
    <source>
        <strain evidence="2 3">D216</strain>
    </source>
</reference>
<dbReference type="InterPro" id="IPR008928">
    <property type="entry name" value="6-hairpin_glycosidase_sf"/>
</dbReference>
<accession>A0A507AG75</accession>
<dbReference type="RefSeq" id="XP_030990406.1">
    <property type="nucleotide sequence ID" value="XM_031144895.1"/>
</dbReference>
<dbReference type="InParanoid" id="A0A507AG75"/>
<keyword evidence="3" id="KW-1185">Reference proteome</keyword>
<dbReference type="GeneID" id="41977331"/>
<gene>
    <name evidence="2" type="ORF">E0L32_009884</name>
</gene>
<comment type="caution">
    <text evidence="2">The sequence shown here is derived from an EMBL/GenBank/DDBJ whole genome shotgun (WGS) entry which is preliminary data.</text>
</comment>
<dbReference type="GO" id="GO:0005975">
    <property type="term" value="P:carbohydrate metabolic process"/>
    <property type="evidence" value="ECO:0007669"/>
    <property type="project" value="InterPro"/>
</dbReference>
<organism evidence="2 3">
    <name type="scientific">Thyridium curvatum</name>
    <dbReference type="NCBI Taxonomy" id="1093900"/>
    <lineage>
        <taxon>Eukaryota</taxon>
        <taxon>Fungi</taxon>
        <taxon>Dikarya</taxon>
        <taxon>Ascomycota</taxon>
        <taxon>Pezizomycotina</taxon>
        <taxon>Sordariomycetes</taxon>
        <taxon>Sordariomycetidae</taxon>
        <taxon>Thyridiales</taxon>
        <taxon>Thyridiaceae</taxon>
        <taxon>Thyridium</taxon>
    </lineage>
</organism>
<dbReference type="SUPFAM" id="SSF48208">
    <property type="entry name" value="Six-hairpin glycosidases"/>
    <property type="match status" value="1"/>
</dbReference>
<dbReference type="OrthoDB" id="302966at2759"/>
<dbReference type="AlphaFoldDB" id="A0A507AG75"/>
<evidence type="ECO:0000313" key="2">
    <source>
        <dbReference type="EMBL" id="TPX08695.1"/>
    </source>
</evidence>
<feature type="region of interest" description="Disordered" evidence="1">
    <location>
        <begin position="88"/>
        <end position="116"/>
    </location>
</feature>
<proteinExistence type="predicted"/>
<dbReference type="Proteomes" id="UP000319257">
    <property type="component" value="Unassembled WGS sequence"/>
</dbReference>
<name>A0A507AG75_9PEZI</name>
<evidence type="ECO:0000256" key="1">
    <source>
        <dbReference type="SAM" id="MobiDB-lite"/>
    </source>
</evidence>
<protein>
    <submittedName>
        <fullName evidence="2">Uncharacterized protein</fullName>
    </submittedName>
</protein>
<sequence length="357" mass="39848">MDRNKLHLFVKATRSVYGPVDESSEQDAAEWTPPDKPGAGGYRGRYLWTDAFGVVNFITLFKETGSHKFLSLAKRLVQTVHDVLGRTRDGSSRLTGATEDHPLNGGLRIGKDSATGPDGDGQYHHYLTLWMFALNRLSLAAGDPAYNELAIELAQAIHPHFLLRRPSGCLRMVWKISMDMEDVLVPSEGHLDAATGYVVYRLLQHTAQIQSGGQATVLKREIDEYSEIMHREGKLTPSGDTLDLGMGLWMCHFFKGEGWADGLGEKALQMGHRLLGEDSSLMRRDASRRLAFREFGACLGIQCFGPDEYLRRRIEAVVGFWEKHLRDHTDEDLRPISQVMYAAAVIPGAWSSGYLGE</sequence>